<comment type="subcellular location">
    <subcellularLocation>
        <location evidence="6">Cell membrane</location>
        <topology evidence="6">Multi-pass membrane protein</topology>
    </subcellularLocation>
    <subcellularLocation>
        <location evidence="1">Membrane</location>
    </subcellularLocation>
</comment>
<keyword evidence="3 6" id="KW-0812">Transmembrane</keyword>
<feature type="transmembrane region" description="Helical" evidence="6">
    <location>
        <begin position="6"/>
        <end position="27"/>
    </location>
</feature>
<evidence type="ECO:0000313" key="8">
    <source>
        <dbReference type="Proteomes" id="UP000605253"/>
    </source>
</evidence>
<name>A0A917FMZ6_9GAMM</name>
<dbReference type="Proteomes" id="UP000605253">
    <property type="component" value="Unassembled WGS sequence"/>
</dbReference>
<dbReference type="InterPro" id="IPR045214">
    <property type="entry name" value="Surf1/Surf4"/>
</dbReference>
<dbReference type="EMBL" id="BMEO01000004">
    <property type="protein sequence ID" value="GGF93501.1"/>
    <property type="molecule type" value="Genomic_DNA"/>
</dbReference>
<proteinExistence type="inferred from homology"/>
<evidence type="ECO:0000256" key="3">
    <source>
        <dbReference type="ARBA" id="ARBA00022692"/>
    </source>
</evidence>
<reference evidence="7" key="1">
    <citation type="journal article" date="2014" name="Int. J. Syst. Evol. Microbiol.">
        <title>Complete genome sequence of Corynebacterium casei LMG S-19264T (=DSM 44701T), isolated from a smear-ripened cheese.</title>
        <authorList>
            <consortium name="US DOE Joint Genome Institute (JGI-PGF)"/>
            <person name="Walter F."/>
            <person name="Albersmeier A."/>
            <person name="Kalinowski J."/>
            <person name="Ruckert C."/>
        </authorList>
    </citation>
    <scope>NUCLEOTIDE SEQUENCE</scope>
    <source>
        <strain evidence="7">CGMCC 1.12181</strain>
    </source>
</reference>
<dbReference type="Pfam" id="PF02104">
    <property type="entry name" value="SURF1"/>
    <property type="match status" value="1"/>
</dbReference>
<evidence type="ECO:0000313" key="7">
    <source>
        <dbReference type="EMBL" id="GGF93501.1"/>
    </source>
</evidence>
<accession>A0A917FMZ6</accession>
<evidence type="ECO:0000256" key="2">
    <source>
        <dbReference type="ARBA" id="ARBA00007165"/>
    </source>
</evidence>
<keyword evidence="8" id="KW-1185">Reference proteome</keyword>
<organism evidence="7 8">
    <name type="scientific">Marinicella pacifica</name>
    <dbReference type="NCBI Taxonomy" id="1171543"/>
    <lineage>
        <taxon>Bacteria</taxon>
        <taxon>Pseudomonadati</taxon>
        <taxon>Pseudomonadota</taxon>
        <taxon>Gammaproteobacteria</taxon>
        <taxon>Lysobacterales</taxon>
        <taxon>Marinicellaceae</taxon>
        <taxon>Marinicella</taxon>
    </lineage>
</organism>
<evidence type="ECO:0000256" key="6">
    <source>
        <dbReference type="RuleBase" id="RU363076"/>
    </source>
</evidence>
<sequence length="234" mass="27420">MRTFPWFFTLLWLAVFLLMVWLGFWQLDRAEQKDQIRQQMQSGEYKQPKSGSDWQKINDYQTIRVTGRYDNTHFLLANQFHDGQVGFYVMTAFLTDNNLWLLVNRGWTASAGVDVSVPEGETELIGLLSAWPRPGVQLGDQIFKEMSKQQVTYLPVHQTKVFLTQQVCQRGDCQILDRVVKLNVGADHGFVRDWQAPMMTAARHRAYAFQWFMMCLALCLLYFYFLFKSDAFKK</sequence>
<reference evidence="7" key="2">
    <citation type="submission" date="2020-09" db="EMBL/GenBank/DDBJ databases">
        <authorList>
            <person name="Sun Q."/>
            <person name="Zhou Y."/>
        </authorList>
    </citation>
    <scope>NUCLEOTIDE SEQUENCE</scope>
    <source>
        <strain evidence="7">CGMCC 1.12181</strain>
    </source>
</reference>
<dbReference type="CDD" id="cd06662">
    <property type="entry name" value="SURF1"/>
    <property type="match status" value="1"/>
</dbReference>
<dbReference type="PANTHER" id="PTHR23427:SF2">
    <property type="entry name" value="SURFEIT LOCUS PROTEIN 1"/>
    <property type="match status" value="1"/>
</dbReference>
<evidence type="ECO:0000256" key="1">
    <source>
        <dbReference type="ARBA" id="ARBA00004370"/>
    </source>
</evidence>
<dbReference type="GO" id="GO:0005886">
    <property type="term" value="C:plasma membrane"/>
    <property type="evidence" value="ECO:0007669"/>
    <property type="project" value="UniProtKB-SubCell"/>
</dbReference>
<gene>
    <name evidence="7" type="ORF">GCM10011365_13480</name>
</gene>
<comment type="caution">
    <text evidence="7">The sequence shown here is derived from an EMBL/GenBank/DDBJ whole genome shotgun (WGS) entry which is preliminary data.</text>
</comment>
<dbReference type="PANTHER" id="PTHR23427">
    <property type="entry name" value="SURFEIT LOCUS PROTEIN"/>
    <property type="match status" value="1"/>
</dbReference>
<evidence type="ECO:0000256" key="5">
    <source>
        <dbReference type="ARBA" id="ARBA00023136"/>
    </source>
</evidence>
<feature type="transmembrane region" description="Helical" evidence="6">
    <location>
        <begin position="207"/>
        <end position="227"/>
    </location>
</feature>
<keyword evidence="4 6" id="KW-1133">Transmembrane helix</keyword>
<dbReference type="RefSeq" id="WP_188364936.1">
    <property type="nucleotide sequence ID" value="NZ_BAABJF010000015.1"/>
</dbReference>
<keyword evidence="6" id="KW-1003">Cell membrane</keyword>
<dbReference type="InterPro" id="IPR002994">
    <property type="entry name" value="Surf1/Shy1"/>
</dbReference>
<comment type="similarity">
    <text evidence="2 6">Belongs to the SURF1 family.</text>
</comment>
<evidence type="ECO:0000256" key="4">
    <source>
        <dbReference type="ARBA" id="ARBA00022989"/>
    </source>
</evidence>
<dbReference type="AlphaFoldDB" id="A0A917FMZ6"/>
<keyword evidence="5 6" id="KW-0472">Membrane</keyword>
<dbReference type="PROSITE" id="PS50895">
    <property type="entry name" value="SURF1"/>
    <property type="match status" value="1"/>
</dbReference>
<protein>
    <recommendedName>
        <fullName evidence="6">SURF1-like protein</fullName>
    </recommendedName>
</protein>